<dbReference type="InterPro" id="IPR002477">
    <property type="entry name" value="Peptidoglycan-bd-like"/>
</dbReference>
<dbReference type="InterPro" id="IPR036365">
    <property type="entry name" value="PGBD-like_sf"/>
</dbReference>
<comment type="caution">
    <text evidence="2">The sequence shown here is derived from an EMBL/GenBank/DDBJ whole genome shotgun (WGS) entry which is preliminary data.</text>
</comment>
<evidence type="ECO:0000313" key="3">
    <source>
        <dbReference type="Proteomes" id="UP001335737"/>
    </source>
</evidence>
<accession>A0ABU6KLU5</accession>
<feature type="non-terminal residue" evidence="2">
    <location>
        <position position="246"/>
    </location>
</feature>
<keyword evidence="3" id="KW-1185">Reference proteome</keyword>
<organism evidence="2 3">
    <name type="scientific">Virgibacillus tibetensis</name>
    <dbReference type="NCBI Taxonomy" id="3042313"/>
    <lineage>
        <taxon>Bacteria</taxon>
        <taxon>Bacillati</taxon>
        <taxon>Bacillota</taxon>
        <taxon>Bacilli</taxon>
        <taxon>Bacillales</taxon>
        <taxon>Bacillaceae</taxon>
        <taxon>Virgibacillus</taxon>
    </lineage>
</organism>
<dbReference type="RefSeq" id="WP_327609634.1">
    <property type="nucleotide sequence ID" value="NZ_JARZFX010000041.1"/>
</dbReference>
<dbReference type="Proteomes" id="UP001335737">
    <property type="component" value="Unassembled WGS sequence"/>
</dbReference>
<feature type="domain" description="Peptidoglycan binding-like" evidence="1">
    <location>
        <begin position="118"/>
        <end position="172"/>
    </location>
</feature>
<feature type="non-terminal residue" evidence="2">
    <location>
        <position position="1"/>
    </location>
</feature>
<dbReference type="InterPro" id="IPR036366">
    <property type="entry name" value="PGBDSf"/>
</dbReference>
<dbReference type="SUPFAM" id="SSF47090">
    <property type="entry name" value="PGBD-like"/>
    <property type="match status" value="4"/>
</dbReference>
<feature type="domain" description="Peptidoglycan binding-like" evidence="1">
    <location>
        <begin position="186"/>
        <end position="242"/>
    </location>
</feature>
<feature type="domain" description="Peptidoglycan binding-like" evidence="1">
    <location>
        <begin position="3"/>
        <end position="34"/>
    </location>
</feature>
<dbReference type="Pfam" id="PF01471">
    <property type="entry name" value="PG_binding_1"/>
    <property type="match status" value="4"/>
</dbReference>
<evidence type="ECO:0000313" key="2">
    <source>
        <dbReference type="EMBL" id="MEC5426101.1"/>
    </source>
</evidence>
<name>A0ABU6KLU5_9BACI</name>
<dbReference type="Gene3D" id="1.10.101.10">
    <property type="entry name" value="PGBD-like superfamily/PGBD"/>
    <property type="match status" value="4"/>
</dbReference>
<gene>
    <name evidence="2" type="ORF">QGM71_21940</name>
</gene>
<reference evidence="2 3" key="1">
    <citation type="journal article" date="2024" name="Int. J. Syst. Evol. Microbiol.">
        <title>Virgibacillus tibetensis sp. nov., isolated from salt lake on the Tibetan Plateau of China.</title>
        <authorList>
            <person name="Phurbu D."/>
            <person name="Liu Z.-X."/>
            <person name="Wang R."/>
            <person name="Zheng Y.-Y."/>
            <person name="Liu H.-C."/>
            <person name="Zhou Y.-G."/>
            <person name="Yu Y.-J."/>
            <person name="Li A.-H."/>
        </authorList>
    </citation>
    <scope>NUCLEOTIDE SEQUENCE [LARGE SCALE GENOMIC DNA]</scope>
    <source>
        <strain evidence="2 3">C22-A2</strain>
    </source>
</reference>
<feature type="domain" description="Peptidoglycan binding-like" evidence="1">
    <location>
        <begin position="49"/>
        <end position="103"/>
    </location>
</feature>
<proteinExistence type="predicted"/>
<protein>
    <submittedName>
        <fullName evidence="2">Peptidoglycan-binding protein</fullName>
    </submittedName>
</protein>
<dbReference type="EMBL" id="JARZFX010000041">
    <property type="protein sequence ID" value="MEC5426101.1"/>
    <property type="molecule type" value="Genomic_DNA"/>
</dbReference>
<sequence length="246" mass="28116">STLYGNFTERKVMEFQNYYGLKPNGIADSYTRAKIDELIDNGFQQGDRHDSIIDLKNNLNQLGFGYITVTNFYGNFTEVKVRQFQQYYGLDVTGRADGATLNKVDDLLESPFQEGERHESTILLKENLNLLGFGYITVTDLYGSFTARQVKAFQNYYGLVENGIADEPTRAKIDEILSSTFQEGKRHDDTVAIKENLNRLGFGYITVTDLYGSYTKLQVRKFQEYYGLRSNGIADEVTLEKINELM</sequence>
<evidence type="ECO:0000259" key="1">
    <source>
        <dbReference type="Pfam" id="PF01471"/>
    </source>
</evidence>